<dbReference type="SMART" id="SM00421">
    <property type="entry name" value="HTH_LUXR"/>
    <property type="match status" value="2"/>
</dbReference>
<evidence type="ECO:0000256" key="2">
    <source>
        <dbReference type="ARBA" id="ARBA00023125"/>
    </source>
</evidence>
<dbReference type="Pfam" id="PF00196">
    <property type="entry name" value="GerE"/>
    <property type="match status" value="1"/>
</dbReference>
<keyword evidence="2" id="KW-0238">DNA-binding</keyword>
<organism evidence="5 6">
    <name type="scientific">Lentzea albidocapillata subsp. violacea</name>
    <dbReference type="NCBI Taxonomy" id="128104"/>
    <lineage>
        <taxon>Bacteria</taxon>
        <taxon>Bacillati</taxon>
        <taxon>Actinomycetota</taxon>
        <taxon>Actinomycetes</taxon>
        <taxon>Pseudonocardiales</taxon>
        <taxon>Pseudonocardiaceae</taxon>
        <taxon>Lentzea</taxon>
    </lineage>
</organism>
<dbReference type="Gene3D" id="1.10.10.10">
    <property type="entry name" value="Winged helix-like DNA-binding domain superfamily/Winged helix DNA-binding domain"/>
    <property type="match status" value="2"/>
</dbReference>
<reference evidence="6" key="1">
    <citation type="submission" date="2016-10" db="EMBL/GenBank/DDBJ databases">
        <authorList>
            <person name="Varghese N."/>
            <person name="Submissions S."/>
        </authorList>
    </citation>
    <scope>NUCLEOTIDE SEQUENCE [LARGE SCALE GENOMIC DNA]</scope>
    <source>
        <strain evidence="6">DSM 44796</strain>
    </source>
</reference>
<dbReference type="InterPro" id="IPR039420">
    <property type="entry name" value="WalR-like"/>
</dbReference>
<dbReference type="CDD" id="cd06170">
    <property type="entry name" value="LuxR_C_like"/>
    <property type="match status" value="1"/>
</dbReference>
<proteinExistence type="predicted"/>
<evidence type="ECO:0000256" key="1">
    <source>
        <dbReference type="ARBA" id="ARBA00023015"/>
    </source>
</evidence>
<evidence type="ECO:0000259" key="4">
    <source>
        <dbReference type="PROSITE" id="PS50043"/>
    </source>
</evidence>
<dbReference type="AlphaFoldDB" id="A0A1G9AWI3"/>
<dbReference type="SUPFAM" id="SSF46894">
    <property type="entry name" value="C-terminal effector domain of the bipartite response regulators"/>
    <property type="match status" value="2"/>
</dbReference>
<evidence type="ECO:0000313" key="6">
    <source>
        <dbReference type="Proteomes" id="UP000199682"/>
    </source>
</evidence>
<feature type="domain" description="HTH luxR-type" evidence="4">
    <location>
        <begin position="3"/>
        <end position="68"/>
    </location>
</feature>
<keyword evidence="3" id="KW-0804">Transcription</keyword>
<dbReference type="RefSeq" id="WP_090006179.1">
    <property type="nucleotide sequence ID" value="NZ_FNET01000005.1"/>
</dbReference>
<dbReference type="PROSITE" id="PS50043">
    <property type="entry name" value="HTH_LUXR_2"/>
    <property type="match status" value="1"/>
</dbReference>
<sequence>MSPRKASIEPTPRELQQLDEMSRGKSYLQAADALGIAEDTVRATMRRLYRRIGARDRSHAVSIAVYRGWLTVPPSTDRVDLTSDELLLLAFISTGRTYREIGPHTGVTEAIVQERAARLFPKLGVRDRTHAVRRGYELGLIRPLPSVGARG</sequence>
<accession>A0A1G9AWI3</accession>
<protein>
    <submittedName>
        <fullName evidence="5">Regulatory protein, luxR family</fullName>
    </submittedName>
</protein>
<dbReference type="EMBL" id="FNET01000005">
    <property type="protein sequence ID" value="SDK31234.1"/>
    <property type="molecule type" value="Genomic_DNA"/>
</dbReference>
<name>A0A1G9AWI3_9PSEU</name>
<dbReference type="InterPro" id="IPR036388">
    <property type="entry name" value="WH-like_DNA-bd_sf"/>
</dbReference>
<dbReference type="InterPro" id="IPR016032">
    <property type="entry name" value="Sig_transdc_resp-reg_C-effctor"/>
</dbReference>
<keyword evidence="1" id="KW-0805">Transcription regulation</keyword>
<evidence type="ECO:0000313" key="5">
    <source>
        <dbReference type="EMBL" id="SDK31234.1"/>
    </source>
</evidence>
<gene>
    <name evidence="5" type="ORF">SAMN04488074_105130</name>
</gene>
<evidence type="ECO:0000256" key="3">
    <source>
        <dbReference type="ARBA" id="ARBA00023163"/>
    </source>
</evidence>
<dbReference type="PANTHER" id="PTHR43214">
    <property type="entry name" value="TWO-COMPONENT RESPONSE REGULATOR"/>
    <property type="match status" value="1"/>
</dbReference>
<dbReference type="Proteomes" id="UP000199682">
    <property type="component" value="Unassembled WGS sequence"/>
</dbReference>
<dbReference type="InterPro" id="IPR000792">
    <property type="entry name" value="Tscrpt_reg_LuxR_C"/>
</dbReference>
<dbReference type="GO" id="GO:0006355">
    <property type="term" value="P:regulation of DNA-templated transcription"/>
    <property type="evidence" value="ECO:0007669"/>
    <property type="project" value="InterPro"/>
</dbReference>
<dbReference type="PANTHER" id="PTHR43214:SF24">
    <property type="entry name" value="TRANSCRIPTIONAL REGULATORY PROTEIN NARL-RELATED"/>
    <property type="match status" value="1"/>
</dbReference>
<dbReference type="GO" id="GO:0003677">
    <property type="term" value="F:DNA binding"/>
    <property type="evidence" value="ECO:0007669"/>
    <property type="project" value="UniProtKB-KW"/>
</dbReference>